<accession>A0A483NAW3</accession>
<dbReference type="RefSeq" id="WP_004215851.1">
    <property type="nucleotide sequence ID" value="NZ_BDLF01000004.1"/>
</dbReference>
<dbReference type="Proteomes" id="UP000077826">
    <property type="component" value="Unassembled WGS sequence"/>
</dbReference>
<keyword evidence="1" id="KW-0472">Membrane</keyword>
<protein>
    <submittedName>
        <fullName evidence="4">Uncharacterized protein</fullName>
    </submittedName>
</protein>
<proteinExistence type="predicted"/>
<reference evidence="4" key="2">
    <citation type="submission" date="2019-01" db="EMBL/GenBank/DDBJ databases">
        <authorList>
            <person name="Lista F."/>
            <person name="Anselmo A."/>
        </authorList>
    </citation>
    <scope>NUCLEOTIDE SEQUENCE</scope>
    <source>
        <strain evidence="4">2S</strain>
    </source>
</reference>
<evidence type="ECO:0000313" key="5">
    <source>
        <dbReference type="Proteomes" id="UP000077826"/>
    </source>
</evidence>
<evidence type="ECO:0000313" key="4">
    <source>
        <dbReference type="EMBL" id="TCX97013.1"/>
    </source>
</evidence>
<dbReference type="EMBL" id="WJWF01000004">
    <property type="protein sequence ID" value="MRL35041.1"/>
    <property type="molecule type" value="Genomic_DNA"/>
</dbReference>
<gene>
    <name evidence="4" type="ORF">ETF11_26315</name>
    <name evidence="2" type="ORF">GJJ18_06285</name>
    <name evidence="3" type="ORF">SAMEA2273558_01035</name>
</gene>
<reference evidence="2" key="3">
    <citation type="submission" date="2019-10" db="EMBL/GenBank/DDBJ databases">
        <title>Molecular typing, antibiotic resistance determination and virulence profiling for 36 multidrug-resistant clinical Klebsiella pneumoniae isolates using second- and third-generation sequencing.</title>
        <authorList>
            <person name="Shelenkov A."/>
            <person name="Mikhaylova Y."/>
            <person name="Yanushevich Y."/>
            <person name="Samoilov A."/>
            <person name="Petrova L."/>
            <person name="Fomina V."/>
            <person name="Gusarov V."/>
            <person name="Zamyatin M."/>
            <person name="Shagin D."/>
        </authorList>
    </citation>
    <scope>NUCLEOTIDE SEQUENCE [LARGE SCALE GENOMIC DNA]</scope>
    <source>
        <strain evidence="2">CriePir115</strain>
    </source>
</reference>
<name>A0A483NAW3_KLEPN</name>
<evidence type="ECO:0000256" key="1">
    <source>
        <dbReference type="SAM" id="Phobius"/>
    </source>
</evidence>
<keyword evidence="1" id="KW-0812">Transmembrane</keyword>
<reference evidence="3 5" key="1">
    <citation type="submission" date="2016-04" db="EMBL/GenBank/DDBJ databases">
        <authorList>
            <consortium name="Pathogen Informatics"/>
        </authorList>
    </citation>
    <scope>NUCLEOTIDE SEQUENCE [LARGE SCALE GENOMIC DNA]</scope>
    <source>
        <strain evidence="3">K480</strain>
        <strain evidence="5">k480</strain>
    </source>
</reference>
<sequence>MEKEILTAFISAGASFVGAGIGWIVAYKTVKAQVNQSVKNLAASHRAEIIRRQLDSLETLWGIFDATSRTGGQGRIIQHREGNIYLSIPNTKKFINLIEKTFNGKSGLYFSEICRRKLFDFRNYLLSFINITPYGVPLITLSSHQFDEFYNKRKELRHQIRTEMGSLDLRMAKEELDKLSKDNFNK</sequence>
<dbReference type="EMBL" id="SDCU01000055">
    <property type="protein sequence ID" value="TCX97013.1"/>
    <property type="molecule type" value="Genomic_DNA"/>
</dbReference>
<dbReference type="EMBL" id="FLDK01000002">
    <property type="protein sequence ID" value="SBG95794.1"/>
    <property type="molecule type" value="Genomic_DNA"/>
</dbReference>
<comment type="caution">
    <text evidence="4">The sequence shown here is derived from an EMBL/GenBank/DDBJ whole genome shotgun (WGS) entry which is preliminary data.</text>
</comment>
<organism evidence="4">
    <name type="scientific">Klebsiella pneumoniae</name>
    <dbReference type="NCBI Taxonomy" id="573"/>
    <lineage>
        <taxon>Bacteria</taxon>
        <taxon>Pseudomonadati</taxon>
        <taxon>Pseudomonadota</taxon>
        <taxon>Gammaproteobacteria</taxon>
        <taxon>Enterobacterales</taxon>
        <taxon>Enterobacteriaceae</taxon>
        <taxon>Klebsiella/Raoultella group</taxon>
        <taxon>Klebsiella</taxon>
        <taxon>Klebsiella pneumoniae complex</taxon>
    </lineage>
</organism>
<dbReference type="AlphaFoldDB" id="A0A483NAW3"/>
<keyword evidence="1" id="KW-1133">Transmembrane helix</keyword>
<evidence type="ECO:0000313" key="2">
    <source>
        <dbReference type="EMBL" id="MRL35041.1"/>
    </source>
</evidence>
<feature type="transmembrane region" description="Helical" evidence="1">
    <location>
        <begin position="6"/>
        <end position="27"/>
    </location>
</feature>
<evidence type="ECO:0000313" key="3">
    <source>
        <dbReference type="EMBL" id="SBG95794.1"/>
    </source>
</evidence>